<reference evidence="8 9" key="1">
    <citation type="submission" date="2017-01" db="EMBL/GenBank/DDBJ databases">
        <title>Draft sequence of Acidihalobacter ferrooxidans strain DSM 14175 (strain V8).</title>
        <authorList>
            <person name="Khaleque H.N."/>
            <person name="Ramsay J.P."/>
            <person name="Murphy R.J.T."/>
            <person name="Kaksonen A.H."/>
            <person name="Boxall N.J."/>
            <person name="Watkin E.L.J."/>
        </authorList>
    </citation>
    <scope>NUCLEOTIDE SEQUENCE [LARGE SCALE GENOMIC DNA]</scope>
    <source>
        <strain evidence="8 9">V8</strain>
    </source>
</reference>
<dbReference type="SMART" id="SM00332">
    <property type="entry name" value="PP2Cc"/>
    <property type="match status" value="1"/>
</dbReference>
<dbReference type="Proteomes" id="UP000243807">
    <property type="component" value="Chromosome"/>
</dbReference>
<keyword evidence="4" id="KW-0067">ATP-binding</keyword>
<dbReference type="STRING" id="1765967.BW247_02475"/>
<dbReference type="KEGG" id="afy:BW247_02475"/>
<accession>A0A1P8UL31</accession>
<name>A0A1P8UL31_9GAMM</name>
<dbReference type="SMART" id="SM00331">
    <property type="entry name" value="PP2C_SIG"/>
    <property type="match status" value="1"/>
</dbReference>
<dbReference type="Pfam" id="PF13672">
    <property type="entry name" value="PP2C_2"/>
    <property type="match status" value="1"/>
</dbReference>
<evidence type="ECO:0000256" key="1">
    <source>
        <dbReference type="ARBA" id="ARBA00022679"/>
    </source>
</evidence>
<dbReference type="AlphaFoldDB" id="A0A1P8UL31"/>
<dbReference type="PROSITE" id="PS00108">
    <property type="entry name" value="PROTEIN_KINASE_ST"/>
    <property type="match status" value="1"/>
</dbReference>
<dbReference type="CDD" id="cd00143">
    <property type="entry name" value="PP2Cc"/>
    <property type="match status" value="1"/>
</dbReference>
<feature type="transmembrane region" description="Helical" evidence="5">
    <location>
        <begin position="441"/>
        <end position="461"/>
    </location>
</feature>
<dbReference type="EMBL" id="CP019434">
    <property type="protein sequence ID" value="APZ44502.1"/>
    <property type="molecule type" value="Genomic_DNA"/>
</dbReference>
<feature type="domain" description="Protein kinase" evidence="6">
    <location>
        <begin position="262"/>
        <end position="507"/>
    </location>
</feature>
<dbReference type="Gene3D" id="3.30.200.20">
    <property type="entry name" value="Phosphorylase Kinase, domain 1"/>
    <property type="match status" value="1"/>
</dbReference>
<keyword evidence="3" id="KW-0418">Kinase</keyword>
<evidence type="ECO:0000259" key="7">
    <source>
        <dbReference type="PROSITE" id="PS51746"/>
    </source>
</evidence>
<dbReference type="Pfam" id="PF00069">
    <property type="entry name" value="Pkinase"/>
    <property type="match status" value="1"/>
</dbReference>
<proteinExistence type="predicted"/>
<dbReference type="InterPro" id="IPR008271">
    <property type="entry name" value="Ser/Thr_kinase_AS"/>
</dbReference>
<keyword evidence="5" id="KW-0812">Transmembrane</keyword>
<keyword evidence="5" id="KW-1133">Transmembrane helix</keyword>
<dbReference type="CDD" id="cd14014">
    <property type="entry name" value="STKc_PknB_like"/>
    <property type="match status" value="1"/>
</dbReference>
<evidence type="ECO:0000313" key="9">
    <source>
        <dbReference type="Proteomes" id="UP000243807"/>
    </source>
</evidence>
<feature type="transmembrane region" description="Helical" evidence="5">
    <location>
        <begin position="528"/>
        <end position="548"/>
    </location>
</feature>
<keyword evidence="2" id="KW-0547">Nucleotide-binding</keyword>
<sequence>MAVAAGFASRQATQHALNEDFFGAVAGRGAAAGTRGSVWALADGMGGTRGGRVAAELAVRGFLEGYYQTPATLSPPRAAARALESVNRWLYAQGRTDPELRDMGAAFAALVLRGRQAYLIAAGDVRLYRLRGGHVQQIGEDHVVPTPQGWLLARAVGLERSLIVEAIEVDVEVHDRFLLCSDGAYRDLSVSRLRSLLAEADPQDAARSVVASAVLAGSRDDASAAVIDVLGLPELDVRYLERLIGSLPIESAPAAGATVDGYSLHSILHEGPYSRVFLATDAAGTRCVVKFPLPNAERDENIRRAFVREGWIAAHLRTPWSVAPLWDEAERRSRLYLVLPYLEGESLEQRLHRSVGLAEGLRIAGQLARAVDALNRHQVYHRDIKPDNVYLTAGGELRLLDLGLARLAGVLDPAPVDVPGTPSYMAPELVRGAPGDARSEVFAYAVTLYRMFAGGAFPYALRGRANLRRHRPDLPPAFDRIFAKALADDPEQRYQDVLEMDYELEYAAAHAPRTSSRDDRSLYARNPVLVWQLLSAALAAALLGMLLWH</sequence>
<dbReference type="GO" id="GO:0004674">
    <property type="term" value="F:protein serine/threonine kinase activity"/>
    <property type="evidence" value="ECO:0007669"/>
    <property type="project" value="TreeGrafter"/>
</dbReference>
<evidence type="ECO:0000256" key="2">
    <source>
        <dbReference type="ARBA" id="ARBA00022741"/>
    </source>
</evidence>
<dbReference type="SMART" id="SM00220">
    <property type="entry name" value="S_TKc"/>
    <property type="match status" value="1"/>
</dbReference>
<protein>
    <submittedName>
        <fullName evidence="8">Uncharacterized protein</fullName>
    </submittedName>
</protein>
<dbReference type="PROSITE" id="PS51746">
    <property type="entry name" value="PPM_2"/>
    <property type="match status" value="1"/>
</dbReference>
<organism evidence="8 9">
    <name type="scientific">Acidihalobacter ferrooxydans</name>
    <dbReference type="NCBI Taxonomy" id="1765967"/>
    <lineage>
        <taxon>Bacteria</taxon>
        <taxon>Pseudomonadati</taxon>
        <taxon>Pseudomonadota</taxon>
        <taxon>Gammaproteobacteria</taxon>
        <taxon>Chromatiales</taxon>
        <taxon>Ectothiorhodospiraceae</taxon>
        <taxon>Acidihalobacter</taxon>
    </lineage>
</organism>
<dbReference type="SUPFAM" id="SSF81606">
    <property type="entry name" value="PP2C-like"/>
    <property type="match status" value="1"/>
</dbReference>
<evidence type="ECO:0000259" key="6">
    <source>
        <dbReference type="PROSITE" id="PS50011"/>
    </source>
</evidence>
<dbReference type="Gene3D" id="3.60.40.10">
    <property type="entry name" value="PPM-type phosphatase domain"/>
    <property type="match status" value="1"/>
</dbReference>
<evidence type="ECO:0000256" key="5">
    <source>
        <dbReference type="SAM" id="Phobius"/>
    </source>
</evidence>
<dbReference type="InterPro" id="IPR000719">
    <property type="entry name" value="Prot_kinase_dom"/>
</dbReference>
<dbReference type="SUPFAM" id="SSF56112">
    <property type="entry name" value="Protein kinase-like (PK-like)"/>
    <property type="match status" value="1"/>
</dbReference>
<dbReference type="InterPro" id="IPR001932">
    <property type="entry name" value="PPM-type_phosphatase-like_dom"/>
</dbReference>
<keyword evidence="9" id="KW-1185">Reference proteome</keyword>
<dbReference type="GO" id="GO:0005524">
    <property type="term" value="F:ATP binding"/>
    <property type="evidence" value="ECO:0007669"/>
    <property type="project" value="UniProtKB-KW"/>
</dbReference>
<evidence type="ECO:0000313" key="8">
    <source>
        <dbReference type="EMBL" id="APZ44502.1"/>
    </source>
</evidence>
<feature type="domain" description="PPM-type phosphatase" evidence="7">
    <location>
        <begin position="4"/>
        <end position="229"/>
    </location>
</feature>
<dbReference type="InterPro" id="IPR036457">
    <property type="entry name" value="PPM-type-like_dom_sf"/>
</dbReference>
<dbReference type="PANTHER" id="PTHR43289:SF6">
    <property type="entry name" value="SERINE_THREONINE-PROTEIN KINASE NEKL-3"/>
    <property type="match status" value="1"/>
</dbReference>
<dbReference type="PANTHER" id="PTHR43289">
    <property type="entry name" value="MITOGEN-ACTIVATED PROTEIN KINASE KINASE KINASE 20-RELATED"/>
    <property type="match status" value="1"/>
</dbReference>
<keyword evidence="1" id="KW-0808">Transferase</keyword>
<gene>
    <name evidence="8" type="ORF">BW247_02475</name>
</gene>
<dbReference type="Gene3D" id="1.10.510.10">
    <property type="entry name" value="Transferase(Phosphotransferase) domain 1"/>
    <property type="match status" value="1"/>
</dbReference>
<evidence type="ECO:0000256" key="4">
    <source>
        <dbReference type="ARBA" id="ARBA00022840"/>
    </source>
</evidence>
<dbReference type="InterPro" id="IPR011009">
    <property type="entry name" value="Kinase-like_dom_sf"/>
</dbReference>
<keyword evidence="5" id="KW-0472">Membrane</keyword>
<evidence type="ECO:0000256" key="3">
    <source>
        <dbReference type="ARBA" id="ARBA00022777"/>
    </source>
</evidence>
<dbReference type="PROSITE" id="PS50011">
    <property type="entry name" value="PROTEIN_KINASE_DOM"/>
    <property type="match status" value="1"/>
</dbReference>